<dbReference type="InterPro" id="IPR003660">
    <property type="entry name" value="HAMP_dom"/>
</dbReference>
<keyword evidence="6 8" id="KW-0807">Transducer</keyword>
<evidence type="ECO:0000259" key="11">
    <source>
        <dbReference type="PROSITE" id="PS50111"/>
    </source>
</evidence>
<protein>
    <recommendedName>
        <fullName evidence="15">Methyl-accepting chemotaxis protein</fullName>
    </recommendedName>
</protein>
<keyword evidence="9" id="KW-0175">Coiled coil</keyword>
<evidence type="ECO:0000256" key="9">
    <source>
        <dbReference type="SAM" id="Coils"/>
    </source>
</evidence>
<dbReference type="Pfam" id="PF00672">
    <property type="entry name" value="HAMP"/>
    <property type="match status" value="1"/>
</dbReference>
<dbReference type="PANTHER" id="PTHR32089:SF112">
    <property type="entry name" value="LYSOZYME-LIKE PROTEIN-RELATED"/>
    <property type="match status" value="1"/>
</dbReference>
<evidence type="ECO:0000259" key="12">
    <source>
        <dbReference type="PROSITE" id="PS50885"/>
    </source>
</evidence>
<organism evidence="13 14">
    <name type="scientific">Kyrpidia spormannii</name>
    <dbReference type="NCBI Taxonomy" id="2055160"/>
    <lineage>
        <taxon>Bacteria</taxon>
        <taxon>Bacillati</taxon>
        <taxon>Bacillota</taxon>
        <taxon>Bacilli</taxon>
        <taxon>Bacillales</taxon>
        <taxon>Alicyclobacillaceae</taxon>
        <taxon>Kyrpidia</taxon>
    </lineage>
</organism>
<dbReference type="EMBL" id="CP024955">
    <property type="protein sequence ID" value="ATY85981.1"/>
    <property type="molecule type" value="Genomic_DNA"/>
</dbReference>
<keyword evidence="3 10" id="KW-0812">Transmembrane</keyword>
<dbReference type="GO" id="GO:0004888">
    <property type="term" value="F:transmembrane signaling receptor activity"/>
    <property type="evidence" value="ECO:0007669"/>
    <property type="project" value="InterPro"/>
</dbReference>
<dbReference type="SMART" id="SM01049">
    <property type="entry name" value="Cache_2"/>
    <property type="match status" value="1"/>
</dbReference>
<evidence type="ECO:0000256" key="10">
    <source>
        <dbReference type="SAM" id="Phobius"/>
    </source>
</evidence>
<keyword evidence="2" id="KW-1003">Cell membrane</keyword>
<dbReference type="InterPro" id="IPR004089">
    <property type="entry name" value="MCPsignal_dom"/>
</dbReference>
<dbReference type="InterPro" id="IPR033480">
    <property type="entry name" value="sCache_2"/>
</dbReference>
<feature type="transmembrane region" description="Helical" evidence="10">
    <location>
        <begin position="20"/>
        <end position="40"/>
    </location>
</feature>
<evidence type="ECO:0008006" key="15">
    <source>
        <dbReference type="Google" id="ProtNLM"/>
    </source>
</evidence>
<dbReference type="PRINTS" id="PR00260">
    <property type="entry name" value="CHEMTRNSDUCR"/>
</dbReference>
<dbReference type="KEGG" id="kyr:CVV65_14475"/>
<evidence type="ECO:0000313" key="13">
    <source>
        <dbReference type="EMBL" id="ATY85981.1"/>
    </source>
</evidence>
<dbReference type="PROSITE" id="PS50885">
    <property type="entry name" value="HAMP"/>
    <property type="match status" value="1"/>
</dbReference>
<dbReference type="PROSITE" id="PS50111">
    <property type="entry name" value="CHEMOTAXIS_TRANSDUC_2"/>
    <property type="match status" value="1"/>
</dbReference>
<dbReference type="PANTHER" id="PTHR32089">
    <property type="entry name" value="METHYL-ACCEPTING CHEMOTAXIS PROTEIN MCPB"/>
    <property type="match status" value="1"/>
</dbReference>
<dbReference type="AlphaFoldDB" id="A0A2K8N9F7"/>
<reference evidence="14" key="1">
    <citation type="submission" date="2017-11" db="EMBL/GenBank/DDBJ databases">
        <title>Complete Genome Sequence of Kyrpidia sp. Strain EA-1, a thermophilic, hydrogen-oxidizing Bacterium, isolated from the Azores.</title>
        <authorList>
            <person name="Reiner J.E."/>
            <person name="Lapp C.J."/>
            <person name="Bunk B."/>
            <person name="Gescher J."/>
        </authorList>
    </citation>
    <scope>NUCLEOTIDE SEQUENCE [LARGE SCALE GENOMIC DNA]</scope>
    <source>
        <strain evidence="14">EA-1</strain>
    </source>
</reference>
<evidence type="ECO:0000313" key="14">
    <source>
        <dbReference type="Proteomes" id="UP000231932"/>
    </source>
</evidence>
<dbReference type="SUPFAM" id="SSF58104">
    <property type="entry name" value="Methyl-accepting chemotaxis protein (MCP) signaling domain"/>
    <property type="match status" value="1"/>
</dbReference>
<feature type="coiled-coil region" evidence="9">
    <location>
        <begin position="313"/>
        <end position="343"/>
    </location>
</feature>
<name>A0A2K8N9F7_9BACL</name>
<evidence type="ECO:0000256" key="7">
    <source>
        <dbReference type="ARBA" id="ARBA00029447"/>
    </source>
</evidence>
<keyword evidence="5 10" id="KW-0472">Membrane</keyword>
<evidence type="ECO:0000256" key="1">
    <source>
        <dbReference type="ARBA" id="ARBA00004651"/>
    </source>
</evidence>
<dbReference type="GO" id="GO:0005886">
    <property type="term" value="C:plasma membrane"/>
    <property type="evidence" value="ECO:0007669"/>
    <property type="project" value="UniProtKB-SubCell"/>
</dbReference>
<dbReference type="Gene3D" id="3.30.450.20">
    <property type="entry name" value="PAS domain"/>
    <property type="match status" value="1"/>
</dbReference>
<evidence type="ECO:0000256" key="8">
    <source>
        <dbReference type="PROSITE-ProRule" id="PRU00284"/>
    </source>
</evidence>
<comment type="subcellular location">
    <subcellularLocation>
        <location evidence="1">Cell membrane</location>
        <topology evidence="1">Multi-pass membrane protein</topology>
    </subcellularLocation>
</comment>
<dbReference type="GO" id="GO:0007165">
    <property type="term" value="P:signal transduction"/>
    <property type="evidence" value="ECO:0007669"/>
    <property type="project" value="UniProtKB-KW"/>
</dbReference>
<dbReference type="OrthoDB" id="107771at2"/>
<feature type="domain" description="HAMP" evidence="12">
    <location>
        <begin position="222"/>
        <end position="275"/>
    </location>
</feature>
<dbReference type="SMART" id="SM00304">
    <property type="entry name" value="HAMP"/>
    <property type="match status" value="1"/>
</dbReference>
<evidence type="ECO:0000256" key="6">
    <source>
        <dbReference type="ARBA" id="ARBA00023224"/>
    </source>
</evidence>
<feature type="transmembrane region" description="Helical" evidence="10">
    <location>
        <begin position="201"/>
        <end position="220"/>
    </location>
</feature>
<dbReference type="InterPro" id="IPR004090">
    <property type="entry name" value="Chemotax_Me-accpt_rcpt"/>
</dbReference>
<evidence type="ECO:0000256" key="3">
    <source>
        <dbReference type="ARBA" id="ARBA00022692"/>
    </source>
</evidence>
<dbReference type="GO" id="GO:0006935">
    <property type="term" value="P:chemotaxis"/>
    <property type="evidence" value="ECO:0007669"/>
    <property type="project" value="InterPro"/>
</dbReference>
<dbReference type="CDD" id="cd12912">
    <property type="entry name" value="PDC2_MCP_like"/>
    <property type="match status" value="1"/>
</dbReference>
<evidence type="ECO:0000256" key="5">
    <source>
        <dbReference type="ARBA" id="ARBA00023136"/>
    </source>
</evidence>
<keyword evidence="14" id="KW-1185">Reference proteome</keyword>
<keyword evidence="4 10" id="KW-1133">Transmembrane helix</keyword>
<evidence type="ECO:0000256" key="2">
    <source>
        <dbReference type="ARBA" id="ARBA00022475"/>
    </source>
</evidence>
<dbReference type="Proteomes" id="UP000231932">
    <property type="component" value="Chromosome"/>
</dbReference>
<dbReference type="SMART" id="SM00283">
    <property type="entry name" value="MA"/>
    <property type="match status" value="1"/>
</dbReference>
<dbReference type="Pfam" id="PF17200">
    <property type="entry name" value="sCache_2"/>
    <property type="match status" value="1"/>
</dbReference>
<dbReference type="Gene3D" id="1.10.287.950">
    <property type="entry name" value="Methyl-accepting chemotaxis protein"/>
    <property type="match status" value="1"/>
</dbReference>
<sequence>MPSQEVQTMFLSSFRTKLAIILILCMIIPTTTSGFIAYVATQRALSNEGMNELEQATVGAVNLAASLQKFVDAGVMTKEQAQEQLRTLLLGPKQPDGSRDLSQARVRVAKTGYVSAIDSQGNAVMHPKVEGTNIRDAQGGLGKRVAEMKNGELEYLWQNPGESQAYPKIAYVQYFAPWDWIFMTTAYKDEFQAAANNIKRVIGLIVGVDLAAALLLAWILSRSWMTLIQGASDAVGRLGRGDLTVRLNFEKRKDEFGQLARHFNHAVNGLTELIQEVRGNANLVASASQQLTASAEETGKSAEQIASAAQTVAEEAQKQFMETENLVRVAEQVSEDIRNAEEAVNQVFSLATEAAAYAEDGGGTVDEAVRSIAQVEGKMNYLTEAMDQLNNRLQEIVRIVEIIEGISKQTNLLALNAAVEAARAGEQGRGFAVVAESVRKLAEESAASAKEIGQLTEAIRQDTNGLAVAVEGAVLEVKHGVETVEAAGRTFSGIADNARQAARHMEKAGEQVKQVVGAVSRIVQEIDDIRSFARQTASGTQTVSAATEEQLAVAEQVSASAISLSDTASALQNLTLRFEV</sequence>
<comment type="similarity">
    <text evidence="7">Belongs to the methyl-accepting chemotaxis (MCP) protein family.</text>
</comment>
<dbReference type="Pfam" id="PF00015">
    <property type="entry name" value="MCPsignal"/>
    <property type="match status" value="1"/>
</dbReference>
<proteinExistence type="inferred from homology"/>
<evidence type="ECO:0000256" key="4">
    <source>
        <dbReference type="ARBA" id="ARBA00022989"/>
    </source>
</evidence>
<accession>A0A2K8N9F7</accession>
<dbReference type="CDD" id="cd06225">
    <property type="entry name" value="HAMP"/>
    <property type="match status" value="1"/>
</dbReference>
<gene>
    <name evidence="13" type="ORF">CVV65_14475</name>
</gene>
<feature type="domain" description="Methyl-accepting transducer" evidence="11">
    <location>
        <begin position="294"/>
        <end position="565"/>
    </location>
</feature>